<accession>G0NW99</accession>
<reference evidence="5" key="1">
    <citation type="submission" date="2011-07" db="EMBL/GenBank/DDBJ databases">
        <authorList>
            <consortium name="Caenorhabditis brenneri Sequencing and Analysis Consortium"/>
            <person name="Wilson R.K."/>
        </authorList>
    </citation>
    <scope>NUCLEOTIDE SEQUENCE [LARGE SCALE GENOMIC DNA]</scope>
    <source>
        <strain evidence="5">PB2801</strain>
    </source>
</reference>
<dbReference type="STRING" id="135651.G0NW99"/>
<evidence type="ECO:0000256" key="2">
    <source>
        <dbReference type="SAM" id="MobiDB-lite"/>
    </source>
</evidence>
<feature type="domain" description="Arrestin C-terminal-like" evidence="3">
    <location>
        <begin position="165"/>
        <end position="297"/>
    </location>
</feature>
<gene>
    <name evidence="4" type="ORF">CAEBREN_05426</name>
</gene>
<sequence>MSLEIEFNNSNGKYTAGNAVSGNVVIKNDVPIEVTGLKITMFTNCKFWTGKYVQMKPQTVEWTQPEMMETLNSALFDNKDVKSKILEAGTHLVPFTFKAFSKDHSYTYEDEDIFNRYFVKAELDIKHKGSISAKKYFKLAVLSLNDYPDALEWQTQSLEKHPGSKSRRVSMEITMPTGISHQESVPIHVSISNSAKNPMLNIRCRLVRTYRLPKDSDAQDMQAVVSHSVDDFDVSHGEFTFNFEINTPKCTHNGSIISETYRIEVEAQTSETTLLQLNFPVIVGKWRDGLAREDSPFEKKDSVKEEKEELPISMAGLSLKEADEE</sequence>
<dbReference type="Pfam" id="PF02752">
    <property type="entry name" value="Arrestin_C"/>
    <property type="match status" value="1"/>
</dbReference>
<feature type="compositionally biased region" description="Basic and acidic residues" evidence="2">
    <location>
        <begin position="294"/>
        <end position="310"/>
    </location>
</feature>
<dbReference type="Proteomes" id="UP000008068">
    <property type="component" value="Unassembled WGS sequence"/>
</dbReference>
<dbReference type="InterPro" id="IPR011022">
    <property type="entry name" value="Arrestin_C-like"/>
</dbReference>
<dbReference type="InterPro" id="IPR014752">
    <property type="entry name" value="Arrestin-like_C"/>
</dbReference>
<organism evidence="5">
    <name type="scientific">Caenorhabditis brenneri</name>
    <name type="common">Nematode worm</name>
    <dbReference type="NCBI Taxonomy" id="135651"/>
    <lineage>
        <taxon>Eukaryota</taxon>
        <taxon>Metazoa</taxon>
        <taxon>Ecdysozoa</taxon>
        <taxon>Nematoda</taxon>
        <taxon>Chromadorea</taxon>
        <taxon>Rhabditida</taxon>
        <taxon>Rhabditina</taxon>
        <taxon>Rhabditomorpha</taxon>
        <taxon>Rhabditoidea</taxon>
        <taxon>Rhabditidae</taxon>
        <taxon>Peloderinae</taxon>
        <taxon>Caenorhabditis</taxon>
    </lineage>
</organism>
<dbReference type="GO" id="GO:0015031">
    <property type="term" value="P:protein transport"/>
    <property type="evidence" value="ECO:0007669"/>
    <property type="project" value="TreeGrafter"/>
</dbReference>
<proteinExistence type="inferred from homology"/>
<dbReference type="EMBL" id="GL379963">
    <property type="protein sequence ID" value="EGT38709.1"/>
    <property type="molecule type" value="Genomic_DNA"/>
</dbReference>
<name>G0NW99_CAEBE</name>
<feature type="region of interest" description="Disordered" evidence="2">
    <location>
        <begin position="294"/>
        <end position="325"/>
    </location>
</feature>
<dbReference type="SMART" id="SM01017">
    <property type="entry name" value="Arrestin_C"/>
    <property type="match status" value="1"/>
</dbReference>
<dbReference type="Gene3D" id="2.60.40.640">
    <property type="match status" value="2"/>
</dbReference>
<dbReference type="PANTHER" id="PTHR11188:SF175">
    <property type="entry name" value="ARRESTIN C-TERMINAL-LIKE DOMAIN-CONTAINING PROTEIN"/>
    <property type="match status" value="1"/>
</dbReference>
<dbReference type="InterPro" id="IPR011021">
    <property type="entry name" value="Arrestin-like_N"/>
</dbReference>
<keyword evidence="5" id="KW-1185">Reference proteome</keyword>
<dbReference type="SUPFAM" id="SSF81296">
    <property type="entry name" value="E set domains"/>
    <property type="match status" value="2"/>
</dbReference>
<dbReference type="HOGENOM" id="CLU_855859_0_0_1"/>
<dbReference type="InParanoid" id="G0NW99"/>
<dbReference type="eggNOG" id="ENOG502TJF8">
    <property type="taxonomic scope" value="Eukaryota"/>
</dbReference>
<dbReference type="InterPro" id="IPR050357">
    <property type="entry name" value="Arrestin_domain-protein"/>
</dbReference>
<evidence type="ECO:0000259" key="3">
    <source>
        <dbReference type="SMART" id="SM01017"/>
    </source>
</evidence>
<dbReference type="PANTHER" id="PTHR11188">
    <property type="entry name" value="ARRESTIN DOMAIN CONTAINING PROTEIN"/>
    <property type="match status" value="1"/>
</dbReference>
<evidence type="ECO:0000313" key="4">
    <source>
        <dbReference type="EMBL" id="EGT38709.1"/>
    </source>
</evidence>
<comment type="similarity">
    <text evidence="1">Belongs to the arrestin family.</text>
</comment>
<protein>
    <recommendedName>
        <fullName evidence="3">Arrestin C-terminal-like domain-containing protein</fullName>
    </recommendedName>
</protein>
<evidence type="ECO:0000256" key="1">
    <source>
        <dbReference type="ARBA" id="ARBA00005298"/>
    </source>
</evidence>
<dbReference type="GO" id="GO:0005737">
    <property type="term" value="C:cytoplasm"/>
    <property type="evidence" value="ECO:0007669"/>
    <property type="project" value="TreeGrafter"/>
</dbReference>
<evidence type="ECO:0000313" key="5">
    <source>
        <dbReference type="Proteomes" id="UP000008068"/>
    </source>
</evidence>
<dbReference type="Pfam" id="PF00339">
    <property type="entry name" value="Arrestin_N"/>
    <property type="match status" value="1"/>
</dbReference>
<dbReference type="InterPro" id="IPR014756">
    <property type="entry name" value="Ig_E-set"/>
</dbReference>
<dbReference type="AlphaFoldDB" id="G0NW99"/>